<evidence type="ECO:0000256" key="1">
    <source>
        <dbReference type="SAM" id="Phobius"/>
    </source>
</evidence>
<evidence type="ECO:0000313" key="3">
    <source>
        <dbReference type="Proteomes" id="UP000078368"/>
    </source>
</evidence>
<proteinExistence type="predicted"/>
<dbReference type="AlphaFoldDB" id="A0A179B5K5"/>
<dbReference type="STRING" id="1823756.A4H34_03970"/>
<protein>
    <recommendedName>
        <fullName evidence="4">DUF4345 domain-containing protein</fullName>
    </recommendedName>
</protein>
<keyword evidence="1" id="KW-0472">Membrane</keyword>
<gene>
    <name evidence="2" type="ORF">A4H34_03970</name>
</gene>
<feature type="transmembrane region" description="Helical" evidence="1">
    <location>
        <begin position="112"/>
        <end position="130"/>
    </location>
</feature>
<keyword evidence="3" id="KW-1185">Reference proteome</keyword>
<accession>A0A179B5K5</accession>
<organism evidence="2 3">
    <name type="scientific">Peptidiphaga gingivicola</name>
    <dbReference type="NCBI Taxonomy" id="2741497"/>
    <lineage>
        <taxon>Bacteria</taxon>
        <taxon>Bacillati</taxon>
        <taxon>Actinomycetota</taxon>
        <taxon>Actinomycetes</taxon>
        <taxon>Actinomycetales</taxon>
        <taxon>Actinomycetaceae</taxon>
        <taxon>Peptidiphaga</taxon>
    </lineage>
</organism>
<reference evidence="2 3" key="1">
    <citation type="submission" date="2016-04" db="EMBL/GenBank/DDBJ databases">
        <title>Peptidophaga gingivicola gen. nov., sp. nov., isolated from human subgingival plaque.</title>
        <authorList>
            <person name="Beall C.J."/>
            <person name="Mokrzan E.M."/>
            <person name="Griffen A.L."/>
            <person name="Leys E.J."/>
        </authorList>
    </citation>
    <scope>NUCLEOTIDE SEQUENCE [LARGE SCALE GENOMIC DNA]</scope>
    <source>
        <strain evidence="2 3">BA112</strain>
    </source>
</reference>
<keyword evidence="1" id="KW-0812">Transmembrane</keyword>
<dbReference type="EMBL" id="LVZK01000001">
    <property type="protein sequence ID" value="OAP86324.1"/>
    <property type="molecule type" value="Genomic_DNA"/>
</dbReference>
<feature type="transmembrane region" description="Helical" evidence="1">
    <location>
        <begin position="87"/>
        <end position="106"/>
    </location>
</feature>
<dbReference type="Proteomes" id="UP000078368">
    <property type="component" value="Unassembled WGS sequence"/>
</dbReference>
<dbReference type="OrthoDB" id="3260602at2"/>
<comment type="caution">
    <text evidence="2">The sequence shown here is derived from an EMBL/GenBank/DDBJ whole genome shotgun (WGS) entry which is preliminary data.</text>
</comment>
<sequence length="131" mass="12803">MPLWLSVANSLMALGSAAFGVLALIRPEALNGPRGGGRALGECGGSGVRGDVEAARLYAAMYAGRAVPLGLAVSAVAWAAPDGRATALLLGVAVVAQIADLVAAVANRLKGMAVGAAFAALVHATALAATL</sequence>
<evidence type="ECO:0008006" key="4">
    <source>
        <dbReference type="Google" id="ProtNLM"/>
    </source>
</evidence>
<evidence type="ECO:0000313" key="2">
    <source>
        <dbReference type="EMBL" id="OAP86324.1"/>
    </source>
</evidence>
<name>A0A179B5K5_9ACTO</name>
<keyword evidence="1" id="KW-1133">Transmembrane helix</keyword>
<feature type="transmembrane region" description="Helical" evidence="1">
    <location>
        <begin position="59"/>
        <end position="80"/>
    </location>
</feature>